<proteinExistence type="predicted"/>
<name>A0A919WAZ2_9ACTN</name>
<dbReference type="Proteomes" id="UP000677082">
    <property type="component" value="Unassembled WGS sequence"/>
</dbReference>
<gene>
    <name evidence="2" type="ORF">Ato02nite_086820</name>
</gene>
<keyword evidence="3" id="KW-1185">Reference proteome</keyword>
<protein>
    <submittedName>
        <fullName evidence="2">Uncharacterized protein</fullName>
    </submittedName>
</protein>
<feature type="compositionally biased region" description="Low complexity" evidence="1">
    <location>
        <begin position="41"/>
        <end position="65"/>
    </location>
</feature>
<evidence type="ECO:0000313" key="3">
    <source>
        <dbReference type="Proteomes" id="UP000677082"/>
    </source>
</evidence>
<feature type="region of interest" description="Disordered" evidence="1">
    <location>
        <begin position="9"/>
        <end position="78"/>
    </location>
</feature>
<accession>A0A919WAZ2</accession>
<sequence length="78" mass="8268">MWQQFYKICEGWRPSDGSDALPSPQRGRRKIAQPPAPAPARVPARVPARAPAPAPASARAPAGRPGPERFTVAGTGRT</sequence>
<comment type="caution">
    <text evidence="2">The sequence shown here is derived from an EMBL/GenBank/DDBJ whole genome shotgun (WGS) entry which is preliminary data.</text>
</comment>
<dbReference type="EMBL" id="BOQN01000131">
    <property type="protein sequence ID" value="GIM96889.1"/>
    <property type="molecule type" value="Genomic_DNA"/>
</dbReference>
<evidence type="ECO:0000256" key="1">
    <source>
        <dbReference type="SAM" id="MobiDB-lite"/>
    </source>
</evidence>
<evidence type="ECO:0000313" key="2">
    <source>
        <dbReference type="EMBL" id="GIM96889.1"/>
    </source>
</evidence>
<dbReference type="AlphaFoldDB" id="A0A919WAZ2"/>
<organism evidence="2 3">
    <name type="scientific">Paractinoplanes toevensis</name>
    <dbReference type="NCBI Taxonomy" id="571911"/>
    <lineage>
        <taxon>Bacteria</taxon>
        <taxon>Bacillati</taxon>
        <taxon>Actinomycetota</taxon>
        <taxon>Actinomycetes</taxon>
        <taxon>Micromonosporales</taxon>
        <taxon>Micromonosporaceae</taxon>
        <taxon>Paractinoplanes</taxon>
    </lineage>
</organism>
<reference evidence="2 3" key="1">
    <citation type="submission" date="2021-03" db="EMBL/GenBank/DDBJ databases">
        <title>Whole genome shotgun sequence of Actinoplanes toevensis NBRC 105298.</title>
        <authorList>
            <person name="Komaki H."/>
            <person name="Tamura T."/>
        </authorList>
    </citation>
    <scope>NUCLEOTIDE SEQUENCE [LARGE SCALE GENOMIC DNA]</scope>
    <source>
        <strain evidence="2 3">NBRC 105298</strain>
    </source>
</reference>